<feature type="signal peptide" evidence="1">
    <location>
        <begin position="1"/>
        <end position="21"/>
    </location>
</feature>
<sequence length="178" mass="18886" precursor="true">MNSKRFIAVVLLGLTSLVARADFNGNLHRVGGTDDAWFYSSSLSGGMDTTLGFAPDHTEPRLYTVLMSLDVTNVDPAQRPVSTSVTLDGAAMTFSSLSFGASTYSYFTFLGLLDGPSHELFFDFSGKTFGSIGSHISVASAPVPIPTPVPEPETWAMLLAGLGLLGHVARKRRIALAA</sequence>
<dbReference type="AlphaFoldDB" id="B1Y461"/>
<evidence type="ECO:0000259" key="2">
    <source>
        <dbReference type="Pfam" id="PF07589"/>
    </source>
</evidence>
<dbReference type="Proteomes" id="UP000001693">
    <property type="component" value="Chromosome"/>
</dbReference>
<accession>B1Y461</accession>
<feature type="domain" description="Ice-binding protein C-terminal" evidence="2">
    <location>
        <begin position="148"/>
        <end position="173"/>
    </location>
</feature>
<feature type="chain" id="PRO_5002770500" description="Ice-binding protein C-terminal domain-containing protein" evidence="1">
    <location>
        <begin position="22"/>
        <end position="178"/>
    </location>
</feature>
<dbReference type="RefSeq" id="WP_012347341.1">
    <property type="nucleotide sequence ID" value="NC_010524.1"/>
</dbReference>
<dbReference type="STRING" id="395495.Lcho_2318"/>
<keyword evidence="1" id="KW-0732">Signal</keyword>
<dbReference type="NCBIfam" id="NF035944">
    <property type="entry name" value="PEPxxWA-CTERM"/>
    <property type="match status" value="1"/>
</dbReference>
<proteinExistence type="predicted"/>
<dbReference type="KEGG" id="lch:Lcho_2318"/>
<dbReference type="HOGENOM" id="CLU_1738261_0_0_4"/>
<dbReference type="Pfam" id="PF07589">
    <property type="entry name" value="PEP-CTERM"/>
    <property type="match status" value="1"/>
</dbReference>
<dbReference type="InterPro" id="IPR013424">
    <property type="entry name" value="Ice-binding_C"/>
</dbReference>
<organism evidence="3 4">
    <name type="scientific">Leptothrix cholodnii (strain ATCC 51168 / LMG 8142 / SP-6)</name>
    <name type="common">Leptothrix discophora (strain SP-6)</name>
    <dbReference type="NCBI Taxonomy" id="395495"/>
    <lineage>
        <taxon>Bacteria</taxon>
        <taxon>Pseudomonadati</taxon>
        <taxon>Pseudomonadota</taxon>
        <taxon>Betaproteobacteria</taxon>
        <taxon>Burkholderiales</taxon>
        <taxon>Sphaerotilaceae</taxon>
        <taxon>Leptothrix</taxon>
    </lineage>
</organism>
<evidence type="ECO:0000256" key="1">
    <source>
        <dbReference type="SAM" id="SignalP"/>
    </source>
</evidence>
<reference evidence="3 4" key="1">
    <citation type="submission" date="2008-03" db="EMBL/GenBank/DDBJ databases">
        <title>Complete sequence of Leptothrix cholodnii SP-6.</title>
        <authorList>
            <consortium name="US DOE Joint Genome Institute"/>
            <person name="Copeland A."/>
            <person name="Lucas S."/>
            <person name="Lapidus A."/>
            <person name="Glavina del Rio T."/>
            <person name="Dalin E."/>
            <person name="Tice H."/>
            <person name="Bruce D."/>
            <person name="Goodwin L."/>
            <person name="Pitluck S."/>
            <person name="Chertkov O."/>
            <person name="Brettin T."/>
            <person name="Detter J.C."/>
            <person name="Han C."/>
            <person name="Kuske C.R."/>
            <person name="Schmutz J."/>
            <person name="Larimer F."/>
            <person name="Land M."/>
            <person name="Hauser L."/>
            <person name="Kyrpides N."/>
            <person name="Lykidis A."/>
            <person name="Emerson D."/>
            <person name="Richardson P."/>
        </authorList>
    </citation>
    <scope>NUCLEOTIDE SEQUENCE [LARGE SCALE GENOMIC DNA]</scope>
    <source>
        <strain evidence="4">ATCC 51168 / LMG 8142 / SP-6</strain>
    </source>
</reference>
<dbReference type="EMBL" id="CP001013">
    <property type="protein sequence ID" value="ACB34583.1"/>
    <property type="molecule type" value="Genomic_DNA"/>
</dbReference>
<evidence type="ECO:0000313" key="4">
    <source>
        <dbReference type="Proteomes" id="UP000001693"/>
    </source>
</evidence>
<gene>
    <name evidence="3" type="ordered locus">Lcho_2318</name>
</gene>
<protein>
    <recommendedName>
        <fullName evidence="2">Ice-binding protein C-terminal domain-containing protein</fullName>
    </recommendedName>
</protein>
<name>B1Y461_LEPCP</name>
<keyword evidence="4" id="KW-1185">Reference proteome</keyword>
<evidence type="ECO:0000313" key="3">
    <source>
        <dbReference type="EMBL" id="ACB34583.1"/>
    </source>
</evidence>
<dbReference type="NCBIfam" id="TIGR02595">
    <property type="entry name" value="PEP_CTERM"/>
    <property type="match status" value="1"/>
</dbReference>